<evidence type="ECO:0000256" key="1">
    <source>
        <dbReference type="ARBA" id="ARBA00004651"/>
    </source>
</evidence>
<feature type="transmembrane region" description="Helical" evidence="7">
    <location>
        <begin position="191"/>
        <end position="217"/>
    </location>
</feature>
<comment type="caution">
    <text evidence="10">The sequence shown here is derived from an EMBL/GenBank/DDBJ whole genome shotgun (WGS) entry which is preliminary data.</text>
</comment>
<dbReference type="InterPro" id="IPR035906">
    <property type="entry name" value="MetI-like_sf"/>
</dbReference>
<evidence type="ECO:0000256" key="2">
    <source>
        <dbReference type="ARBA" id="ARBA00022448"/>
    </source>
</evidence>
<keyword evidence="2 7" id="KW-0813">Transport</keyword>
<evidence type="ECO:0000256" key="4">
    <source>
        <dbReference type="ARBA" id="ARBA00022692"/>
    </source>
</evidence>
<dbReference type="AlphaFoldDB" id="A0A5C8HSM1"/>
<dbReference type="RefSeq" id="WP_028497102.1">
    <property type="nucleotide sequence ID" value="NZ_BKAH01000006.1"/>
</dbReference>
<reference evidence="10 12" key="2">
    <citation type="submission" date="2019-08" db="EMBL/GenBank/DDBJ databases">
        <authorList>
            <person name="Dong K."/>
        </authorList>
    </citation>
    <scope>NUCLEOTIDE SEQUENCE [LARGE SCALE GENOMIC DNA]</scope>
    <source>
        <strain evidence="10 12">K-1</strain>
    </source>
</reference>
<evidence type="ECO:0000313" key="9">
    <source>
        <dbReference type="EMBL" id="SFI71910.1"/>
    </source>
</evidence>
<dbReference type="EMBL" id="FOQZ01000006">
    <property type="protein sequence ID" value="SFI71910.1"/>
    <property type="molecule type" value="Genomic_DNA"/>
</dbReference>
<evidence type="ECO:0000256" key="5">
    <source>
        <dbReference type="ARBA" id="ARBA00022989"/>
    </source>
</evidence>
<evidence type="ECO:0000256" key="7">
    <source>
        <dbReference type="RuleBase" id="RU363032"/>
    </source>
</evidence>
<evidence type="ECO:0000256" key="6">
    <source>
        <dbReference type="ARBA" id="ARBA00023136"/>
    </source>
</evidence>
<dbReference type="PANTHER" id="PTHR43386">
    <property type="entry name" value="OLIGOPEPTIDE TRANSPORT SYSTEM PERMEASE PROTEIN APPC"/>
    <property type="match status" value="1"/>
</dbReference>
<comment type="subcellular location">
    <subcellularLocation>
        <location evidence="1 7">Cell membrane</location>
        <topology evidence="1 7">Multi-pass membrane protein</topology>
    </subcellularLocation>
</comment>
<dbReference type="Pfam" id="PF12911">
    <property type="entry name" value="OppC_N"/>
    <property type="match status" value="1"/>
</dbReference>
<keyword evidence="3" id="KW-1003">Cell membrane</keyword>
<dbReference type="PANTHER" id="PTHR43386:SF25">
    <property type="entry name" value="PEPTIDE ABC TRANSPORTER PERMEASE PROTEIN"/>
    <property type="match status" value="1"/>
</dbReference>
<dbReference type="GO" id="GO:0055085">
    <property type="term" value="P:transmembrane transport"/>
    <property type="evidence" value="ECO:0007669"/>
    <property type="project" value="InterPro"/>
</dbReference>
<dbReference type="Proteomes" id="UP000321949">
    <property type="component" value="Unassembled WGS sequence"/>
</dbReference>
<keyword evidence="6 7" id="KW-0472">Membrane</keyword>
<feature type="transmembrane region" description="Helical" evidence="7">
    <location>
        <begin position="118"/>
        <end position="149"/>
    </location>
</feature>
<keyword evidence="12" id="KW-1185">Reference proteome</keyword>
<dbReference type="CDD" id="cd06261">
    <property type="entry name" value="TM_PBP2"/>
    <property type="match status" value="1"/>
</dbReference>
<organism evidence="10 12">
    <name type="scientific">Microbacterium saccharophilum</name>
    <dbReference type="NCBI Taxonomy" id="1213358"/>
    <lineage>
        <taxon>Bacteria</taxon>
        <taxon>Bacillati</taxon>
        <taxon>Actinomycetota</taxon>
        <taxon>Actinomycetes</taxon>
        <taxon>Micrococcales</taxon>
        <taxon>Microbacteriaceae</taxon>
        <taxon>Microbacterium</taxon>
    </lineage>
</organism>
<dbReference type="GO" id="GO:0005886">
    <property type="term" value="C:plasma membrane"/>
    <property type="evidence" value="ECO:0007669"/>
    <property type="project" value="UniProtKB-SubCell"/>
</dbReference>
<dbReference type="OrthoDB" id="9812701at2"/>
<dbReference type="EMBL" id="VRSX01000006">
    <property type="protein sequence ID" value="TXK08848.1"/>
    <property type="molecule type" value="Genomic_DNA"/>
</dbReference>
<feature type="domain" description="ABC transmembrane type-1" evidence="8">
    <location>
        <begin position="70"/>
        <end position="259"/>
    </location>
</feature>
<reference evidence="9 11" key="1">
    <citation type="submission" date="2016-10" db="EMBL/GenBank/DDBJ databases">
        <authorList>
            <person name="Varghese N."/>
            <person name="Submissions S."/>
        </authorList>
    </citation>
    <scope>NUCLEOTIDE SEQUENCE [LARGE SCALE GENOMIC DNA]</scope>
    <source>
        <strain evidence="9 11">UNC380MFSha3.1</strain>
    </source>
</reference>
<evidence type="ECO:0000259" key="8">
    <source>
        <dbReference type="PROSITE" id="PS50928"/>
    </source>
</evidence>
<protein>
    <submittedName>
        <fullName evidence="10">ABC transporter permease</fullName>
    </submittedName>
    <submittedName>
        <fullName evidence="9">Peptide/nickel transport system permease protein</fullName>
    </submittedName>
</protein>
<dbReference type="PROSITE" id="PS50928">
    <property type="entry name" value="ABC_TM1"/>
    <property type="match status" value="1"/>
</dbReference>
<dbReference type="Proteomes" id="UP000198702">
    <property type="component" value="Unassembled WGS sequence"/>
</dbReference>
<keyword evidence="4 7" id="KW-0812">Transmembrane</keyword>
<sequence>MRAVFRSVSAKIAAVVLALVATLAAFGPILAPHDPLAQNTALLLQGPSFVHLLGTDALGRDVLSRLLAGSPVSLSAALLAVVVGLVLGVIPGLLSVYLGRAFEWVSLRLMDTLIALPFLVFAIAMTALLGNGVIQAMVAVGVLISPAFYRVSRAAALTASRSMYVEAATLLGASTAWVLRRHVWRHVLPAVAVTAAGMSGASLVIVSSLTFLGIGVVPPTPTWGGLLATDLQYLYQRPWGPVAPALLIVATVWALNALADALRDAQTAKARRVVAEEPATESLPLSIAEPEVSR</sequence>
<dbReference type="InterPro" id="IPR000515">
    <property type="entry name" value="MetI-like"/>
</dbReference>
<proteinExistence type="inferred from homology"/>
<keyword evidence="5 7" id="KW-1133">Transmembrane helix</keyword>
<evidence type="ECO:0000256" key="3">
    <source>
        <dbReference type="ARBA" id="ARBA00022475"/>
    </source>
</evidence>
<dbReference type="InterPro" id="IPR050366">
    <property type="entry name" value="BP-dependent_transpt_permease"/>
</dbReference>
<accession>A0A5C8HSM1</accession>
<evidence type="ECO:0000313" key="12">
    <source>
        <dbReference type="Proteomes" id="UP000321949"/>
    </source>
</evidence>
<evidence type="ECO:0000313" key="10">
    <source>
        <dbReference type="EMBL" id="TXK08848.1"/>
    </source>
</evidence>
<feature type="transmembrane region" description="Helical" evidence="7">
    <location>
        <begin position="12"/>
        <end position="31"/>
    </location>
</feature>
<dbReference type="InterPro" id="IPR025966">
    <property type="entry name" value="OppC_N"/>
</dbReference>
<name>A0A5C8HSM1_9MICO</name>
<feature type="transmembrane region" description="Helical" evidence="7">
    <location>
        <begin position="74"/>
        <end position="98"/>
    </location>
</feature>
<dbReference type="Pfam" id="PF00528">
    <property type="entry name" value="BPD_transp_1"/>
    <property type="match status" value="1"/>
</dbReference>
<dbReference type="SUPFAM" id="SSF161098">
    <property type="entry name" value="MetI-like"/>
    <property type="match status" value="1"/>
</dbReference>
<evidence type="ECO:0000313" key="11">
    <source>
        <dbReference type="Proteomes" id="UP000198702"/>
    </source>
</evidence>
<comment type="similarity">
    <text evidence="7">Belongs to the binding-protein-dependent transport system permease family.</text>
</comment>
<feature type="transmembrane region" description="Helical" evidence="7">
    <location>
        <begin position="242"/>
        <end position="262"/>
    </location>
</feature>
<dbReference type="Gene3D" id="1.10.3720.10">
    <property type="entry name" value="MetI-like"/>
    <property type="match status" value="1"/>
</dbReference>
<gene>
    <name evidence="10" type="ORF">FVP74_12205</name>
    <name evidence="9" type="ORF">SAMN04487751_2757</name>
</gene>